<evidence type="ECO:0000313" key="9">
    <source>
        <dbReference type="Proteomes" id="UP001224428"/>
    </source>
</evidence>
<proteinExistence type="inferred from homology"/>
<keyword evidence="4 7" id="KW-0406">Ion transport</keyword>
<dbReference type="SUPFAM" id="SSF47928">
    <property type="entry name" value="N-terminal domain of the delta subunit of the F1F0-ATP synthase"/>
    <property type="match status" value="1"/>
</dbReference>
<dbReference type="PRINTS" id="PR00125">
    <property type="entry name" value="ATPASEDELTA"/>
</dbReference>
<reference evidence="8" key="1">
    <citation type="submission" date="2023-05" db="EMBL/GenBank/DDBJ databases">
        <title>Mycoplasma phocimorsus sp. nov., isolated from Scandinavian patients with seal finger or septic arthritis after contact with seals.</title>
        <authorList>
            <person name="Skafte-Holm A."/>
            <person name="Pedersen T.R."/>
            <person name="Froelund M."/>
            <person name="Stegger M."/>
            <person name="Qvortrup K."/>
            <person name="Michaels D.L."/>
            <person name="Brown D.R."/>
            <person name="Jensen J.S."/>
        </authorList>
    </citation>
    <scope>NUCLEOTIDE SEQUENCE</scope>
    <source>
        <strain evidence="8">M5725</strain>
    </source>
</reference>
<comment type="caution">
    <text evidence="8">The sequence shown here is derived from an EMBL/GenBank/DDBJ whole genome shotgun (WGS) entry which is preliminary data.</text>
</comment>
<dbReference type="GO" id="GO:0005886">
    <property type="term" value="C:plasma membrane"/>
    <property type="evidence" value="ECO:0007669"/>
    <property type="project" value="UniProtKB-SubCell"/>
</dbReference>
<accession>A0AAJ1PRS9</accession>
<dbReference type="EMBL" id="JASDDP010000004">
    <property type="protein sequence ID" value="MDJ1645518.1"/>
    <property type="molecule type" value="Genomic_DNA"/>
</dbReference>
<evidence type="ECO:0000256" key="2">
    <source>
        <dbReference type="ARBA" id="ARBA00022448"/>
    </source>
</evidence>
<dbReference type="Pfam" id="PF00213">
    <property type="entry name" value="OSCP"/>
    <property type="match status" value="1"/>
</dbReference>
<keyword evidence="3 7" id="KW-0375">Hydrogen ion transport</keyword>
<dbReference type="Proteomes" id="UP001224428">
    <property type="component" value="Unassembled WGS sequence"/>
</dbReference>
<evidence type="ECO:0000256" key="4">
    <source>
        <dbReference type="ARBA" id="ARBA00023065"/>
    </source>
</evidence>
<dbReference type="Gene3D" id="1.10.520.20">
    <property type="entry name" value="N-terminal domain of the delta subunit of the F1F0-ATP synthase"/>
    <property type="match status" value="1"/>
</dbReference>
<evidence type="ECO:0000313" key="8">
    <source>
        <dbReference type="EMBL" id="MDJ1645518.1"/>
    </source>
</evidence>
<comment type="function">
    <text evidence="7">This protein is part of the stalk that links CF(0) to CF(1). It either transmits conformational changes from CF(0) to CF(1) or is implicated in proton conduction.</text>
</comment>
<dbReference type="NCBIfam" id="TIGR01145">
    <property type="entry name" value="ATP_synt_delta"/>
    <property type="match status" value="1"/>
</dbReference>
<dbReference type="RefSeq" id="WP_283823494.1">
    <property type="nucleotide sequence ID" value="NZ_JASDAY010000016.1"/>
</dbReference>
<evidence type="ECO:0000256" key="6">
    <source>
        <dbReference type="ARBA" id="ARBA00023310"/>
    </source>
</evidence>
<evidence type="ECO:0000256" key="1">
    <source>
        <dbReference type="ARBA" id="ARBA00004370"/>
    </source>
</evidence>
<keyword evidence="7" id="KW-0139">CF(1)</keyword>
<dbReference type="AlphaFoldDB" id="A0AAJ1PRS9"/>
<protein>
    <recommendedName>
        <fullName evidence="7">ATP synthase subunit delta</fullName>
    </recommendedName>
    <alternativeName>
        <fullName evidence="7">ATP synthase F(1) sector subunit delta</fullName>
    </alternativeName>
    <alternativeName>
        <fullName evidence="7">F-type ATPase subunit delta</fullName>
        <shortName evidence="7">F-ATPase subunit delta</shortName>
    </alternativeName>
</protein>
<keyword evidence="6 7" id="KW-0066">ATP synthesis</keyword>
<comment type="similarity">
    <text evidence="7">Belongs to the ATPase delta chain family.</text>
</comment>
<dbReference type="PANTHER" id="PTHR11910">
    <property type="entry name" value="ATP SYNTHASE DELTA CHAIN"/>
    <property type="match status" value="1"/>
</dbReference>
<evidence type="ECO:0000256" key="7">
    <source>
        <dbReference type="HAMAP-Rule" id="MF_01416"/>
    </source>
</evidence>
<keyword evidence="2 7" id="KW-0813">Transport</keyword>
<gene>
    <name evidence="7 8" type="primary">atpH</name>
    <name evidence="8" type="ORF">QLQ80_00225</name>
</gene>
<name>A0AAJ1PRS9_9MOLU</name>
<sequence>MALKNSYLSYSYAIYELAVETKKVSQLNKEIHDFLEELDEKPEIIDYLAIDSEILHFDEKEKFIDEIFKDYDELFLNTIKVIVQNHLSKHIRYIFENVIVSLNKYEGIQEGIIFTTMPLDKETIKKFEEKLSKQEEKKVFLKNKIDKNIVSGFRIILADKIIEKNISHQLSTIKSQLLGGGDES</sequence>
<dbReference type="GO" id="GO:0046933">
    <property type="term" value="F:proton-transporting ATP synthase activity, rotational mechanism"/>
    <property type="evidence" value="ECO:0007669"/>
    <property type="project" value="UniProtKB-UniRule"/>
</dbReference>
<keyword evidence="5 7" id="KW-0472">Membrane</keyword>
<dbReference type="InterPro" id="IPR026015">
    <property type="entry name" value="ATP_synth_OSCP/delta_N_sf"/>
</dbReference>
<evidence type="ECO:0000256" key="3">
    <source>
        <dbReference type="ARBA" id="ARBA00022781"/>
    </source>
</evidence>
<evidence type="ECO:0000256" key="5">
    <source>
        <dbReference type="ARBA" id="ARBA00023136"/>
    </source>
</evidence>
<dbReference type="GO" id="GO:0045259">
    <property type="term" value="C:proton-transporting ATP synthase complex"/>
    <property type="evidence" value="ECO:0007669"/>
    <property type="project" value="UniProtKB-KW"/>
</dbReference>
<dbReference type="InterPro" id="IPR000711">
    <property type="entry name" value="ATPase_OSCP/dsu"/>
</dbReference>
<dbReference type="HAMAP" id="MF_01416">
    <property type="entry name" value="ATP_synth_delta_bact"/>
    <property type="match status" value="1"/>
</dbReference>
<organism evidence="8 9">
    <name type="scientific">Mycoplasma phocimorsus</name>
    <dbReference type="NCBI Taxonomy" id="3045839"/>
    <lineage>
        <taxon>Bacteria</taxon>
        <taxon>Bacillati</taxon>
        <taxon>Mycoplasmatota</taxon>
        <taxon>Mollicutes</taxon>
        <taxon>Mycoplasmataceae</taxon>
        <taxon>Mycoplasma</taxon>
    </lineage>
</organism>
<keyword evidence="7" id="KW-1003">Cell membrane</keyword>
<comment type="subcellular location">
    <subcellularLocation>
        <location evidence="7">Cell membrane</location>
        <topology evidence="7">Peripheral membrane protein</topology>
    </subcellularLocation>
    <subcellularLocation>
        <location evidence="1">Membrane</location>
    </subcellularLocation>
</comment>
<comment type="function">
    <text evidence="7">F(1)F(0) ATP synthase produces ATP from ADP in the presence of a proton or sodium gradient. F-type ATPases consist of two structural domains, F(1) containing the extramembraneous catalytic core and F(0) containing the membrane proton channel, linked together by a central stalk and a peripheral stalk. During catalysis, ATP synthesis in the catalytic domain of F(1) is coupled via a rotary mechanism of the central stalk subunits to proton translocation.</text>
</comment>
<keyword evidence="9" id="KW-1185">Reference proteome</keyword>